<evidence type="ECO:0000256" key="8">
    <source>
        <dbReference type="SAM" id="MobiDB-lite"/>
    </source>
</evidence>
<dbReference type="GO" id="GO:0003735">
    <property type="term" value="F:structural constituent of ribosome"/>
    <property type="evidence" value="ECO:0007669"/>
    <property type="project" value="TreeGrafter"/>
</dbReference>
<evidence type="ECO:0000256" key="7">
    <source>
        <dbReference type="ARBA" id="ARBA00035140"/>
    </source>
</evidence>
<evidence type="ECO:0000313" key="10">
    <source>
        <dbReference type="Proteomes" id="UP000253664"/>
    </source>
</evidence>
<evidence type="ECO:0000256" key="6">
    <source>
        <dbReference type="ARBA" id="ARBA00023274"/>
    </source>
</evidence>
<keyword evidence="4" id="KW-0689">Ribosomal protein</keyword>
<evidence type="ECO:0000313" key="9">
    <source>
        <dbReference type="EMBL" id="RCI15538.1"/>
    </source>
</evidence>
<protein>
    <recommendedName>
        <fullName evidence="7">Small ribosomal subunit protein mS29</fullName>
    </recommendedName>
</protein>
<gene>
    <name evidence="9" type="ORF">L249_3573</name>
</gene>
<proteinExistence type="inferred from homology"/>
<dbReference type="OrthoDB" id="274828at2759"/>
<keyword evidence="6" id="KW-0687">Ribonucleoprotein</keyword>
<accession>A0A367LM87</accession>
<keyword evidence="3" id="KW-0809">Transit peptide</keyword>
<comment type="subcellular location">
    <subcellularLocation>
        <location evidence="1">Mitochondrion</location>
    </subcellularLocation>
</comment>
<reference evidence="9 10" key="1">
    <citation type="journal article" date="2015" name="BMC Genomics">
        <title>Insights from the genome of Ophiocordyceps polyrhachis-furcata to pathogenicity and host specificity in insect fungi.</title>
        <authorList>
            <person name="Wichadakul D."/>
            <person name="Kobmoo N."/>
            <person name="Ingsriswang S."/>
            <person name="Tangphatsornruang S."/>
            <person name="Chantasingh D."/>
            <person name="Luangsa-ard J.J."/>
            <person name="Eurwilaichitr L."/>
        </authorList>
    </citation>
    <scope>NUCLEOTIDE SEQUENCE [LARGE SCALE GENOMIC DNA]</scope>
    <source>
        <strain evidence="9 10">BCC 54312</strain>
    </source>
</reference>
<evidence type="ECO:0000256" key="3">
    <source>
        <dbReference type="ARBA" id="ARBA00022946"/>
    </source>
</evidence>
<dbReference type="STRING" id="1330021.A0A367LM87"/>
<keyword evidence="10" id="KW-1185">Reference proteome</keyword>
<evidence type="ECO:0000256" key="2">
    <source>
        <dbReference type="ARBA" id="ARBA00009863"/>
    </source>
</evidence>
<dbReference type="GO" id="GO:0005763">
    <property type="term" value="C:mitochondrial small ribosomal subunit"/>
    <property type="evidence" value="ECO:0007669"/>
    <property type="project" value="TreeGrafter"/>
</dbReference>
<dbReference type="InterPro" id="IPR019368">
    <property type="entry name" value="Ribosomal_mS29"/>
</dbReference>
<comment type="similarity">
    <text evidence="2">Belongs to the mitochondrion-specific ribosomal protein mS29 family.</text>
</comment>
<dbReference type="PANTHER" id="PTHR12810:SF0">
    <property type="entry name" value="SMALL RIBOSOMAL SUBUNIT PROTEIN MS29"/>
    <property type="match status" value="1"/>
</dbReference>
<organism evidence="9 10">
    <name type="scientific">Ophiocordyceps polyrhachis-furcata BCC 54312</name>
    <dbReference type="NCBI Taxonomy" id="1330021"/>
    <lineage>
        <taxon>Eukaryota</taxon>
        <taxon>Fungi</taxon>
        <taxon>Dikarya</taxon>
        <taxon>Ascomycota</taxon>
        <taxon>Pezizomycotina</taxon>
        <taxon>Sordariomycetes</taxon>
        <taxon>Hypocreomycetidae</taxon>
        <taxon>Hypocreales</taxon>
        <taxon>Ophiocordycipitaceae</taxon>
        <taxon>Ophiocordyceps</taxon>
    </lineage>
</organism>
<name>A0A367LM87_9HYPO</name>
<dbReference type="Proteomes" id="UP000253664">
    <property type="component" value="Unassembled WGS sequence"/>
</dbReference>
<dbReference type="EMBL" id="LKCN02000002">
    <property type="protein sequence ID" value="RCI15538.1"/>
    <property type="molecule type" value="Genomic_DNA"/>
</dbReference>
<comment type="caution">
    <text evidence="9">The sequence shown here is derived from an EMBL/GenBank/DDBJ whole genome shotgun (WGS) entry which is preliminary data.</text>
</comment>
<sequence>MAMAGLFIRSLARPANPATRRRTTAVLAAAFSSTPACNRDVNPAKRKKNFKKGNPMENAAPVKKPAPGERKAFRTRIQTSNGNALPVKGLSEMKPQTLADSSSAGRMFSIPSDVVDRLLALRAFKTTQPWSLFRHPHSLVRRQTVHLAQRMDAGRENAEEPLRCVLTGPRLAGKSLLLLQAMTHALLNEWVVINIPEGQDLTNGNTDYSPIRDTKPLQFSQPTYTLQLLQTILQVNGTVLSNLPLRLKWPHLGVFGRNSTIADLLLNTKEIEYAWPTFEALWQELNQPDRPPILLSLDGLAHINKISDYLDPIMKPVHAHELTLVRLFIDALSGKTKFRNGGAVIAATSCSNSPQLPSQDLVLSQIEAAQAGTEVPQANPYERGYDQRIHDALKTTFVLRVPNVSKEEGRALLEYWAASGVVKEVIDNRTVSEKWTLGGTASSARWRGWR</sequence>
<feature type="region of interest" description="Disordered" evidence="8">
    <location>
        <begin position="38"/>
        <end position="69"/>
    </location>
</feature>
<evidence type="ECO:0000256" key="1">
    <source>
        <dbReference type="ARBA" id="ARBA00004173"/>
    </source>
</evidence>
<evidence type="ECO:0000256" key="4">
    <source>
        <dbReference type="ARBA" id="ARBA00022980"/>
    </source>
</evidence>
<evidence type="ECO:0000256" key="5">
    <source>
        <dbReference type="ARBA" id="ARBA00023128"/>
    </source>
</evidence>
<keyword evidence="5" id="KW-0496">Mitochondrion</keyword>
<dbReference type="Pfam" id="PF10236">
    <property type="entry name" value="DAP3"/>
    <property type="match status" value="1"/>
</dbReference>
<dbReference type="PANTHER" id="PTHR12810">
    <property type="entry name" value="MITOCHONDRIAL 28S RIBOSOMAL PROTEIN S29"/>
    <property type="match status" value="1"/>
</dbReference>
<dbReference type="AlphaFoldDB" id="A0A367LM87"/>